<evidence type="ECO:0000313" key="2">
    <source>
        <dbReference type="EMBL" id="JAH98824.1"/>
    </source>
</evidence>
<protein>
    <submittedName>
        <fullName evidence="2">Uncharacterized protein</fullName>
    </submittedName>
</protein>
<reference evidence="2" key="1">
    <citation type="submission" date="2014-11" db="EMBL/GenBank/DDBJ databases">
        <authorList>
            <person name="Amaro Gonzalez C."/>
        </authorList>
    </citation>
    <scope>NUCLEOTIDE SEQUENCE</scope>
</reference>
<organism evidence="2">
    <name type="scientific">Anguilla anguilla</name>
    <name type="common">European freshwater eel</name>
    <name type="synonym">Muraena anguilla</name>
    <dbReference type="NCBI Taxonomy" id="7936"/>
    <lineage>
        <taxon>Eukaryota</taxon>
        <taxon>Metazoa</taxon>
        <taxon>Chordata</taxon>
        <taxon>Craniata</taxon>
        <taxon>Vertebrata</taxon>
        <taxon>Euteleostomi</taxon>
        <taxon>Actinopterygii</taxon>
        <taxon>Neopterygii</taxon>
        <taxon>Teleostei</taxon>
        <taxon>Anguilliformes</taxon>
        <taxon>Anguillidae</taxon>
        <taxon>Anguilla</taxon>
    </lineage>
</organism>
<evidence type="ECO:0000256" key="1">
    <source>
        <dbReference type="SAM" id="MobiDB-lite"/>
    </source>
</evidence>
<reference evidence="2" key="2">
    <citation type="journal article" date="2015" name="Fish Shellfish Immunol.">
        <title>Early steps in the European eel (Anguilla anguilla)-Vibrio vulnificus interaction in the gills: Role of the RtxA13 toxin.</title>
        <authorList>
            <person name="Callol A."/>
            <person name="Pajuelo D."/>
            <person name="Ebbesson L."/>
            <person name="Teles M."/>
            <person name="MacKenzie S."/>
            <person name="Amaro C."/>
        </authorList>
    </citation>
    <scope>NUCLEOTIDE SEQUENCE</scope>
</reference>
<sequence length="44" mass="5185">MLFIRTEMPVITTSPPTRHTRSLSHTLRNTKKKRKNFSETLIIC</sequence>
<feature type="region of interest" description="Disordered" evidence="1">
    <location>
        <begin position="1"/>
        <end position="28"/>
    </location>
</feature>
<proteinExistence type="predicted"/>
<dbReference type="EMBL" id="GBXM01009753">
    <property type="protein sequence ID" value="JAH98824.1"/>
    <property type="molecule type" value="Transcribed_RNA"/>
</dbReference>
<name>A0A0E9X8A6_ANGAN</name>
<accession>A0A0E9X8A6</accession>
<feature type="compositionally biased region" description="Basic residues" evidence="1">
    <location>
        <begin position="18"/>
        <end position="28"/>
    </location>
</feature>
<dbReference type="AlphaFoldDB" id="A0A0E9X8A6"/>